<evidence type="ECO:0000313" key="2">
    <source>
        <dbReference type="Proteomes" id="UP000828941"/>
    </source>
</evidence>
<organism evidence="1 2">
    <name type="scientific">Bauhinia variegata</name>
    <name type="common">Purple orchid tree</name>
    <name type="synonym">Phanera variegata</name>
    <dbReference type="NCBI Taxonomy" id="167791"/>
    <lineage>
        <taxon>Eukaryota</taxon>
        <taxon>Viridiplantae</taxon>
        <taxon>Streptophyta</taxon>
        <taxon>Embryophyta</taxon>
        <taxon>Tracheophyta</taxon>
        <taxon>Spermatophyta</taxon>
        <taxon>Magnoliopsida</taxon>
        <taxon>eudicotyledons</taxon>
        <taxon>Gunneridae</taxon>
        <taxon>Pentapetalae</taxon>
        <taxon>rosids</taxon>
        <taxon>fabids</taxon>
        <taxon>Fabales</taxon>
        <taxon>Fabaceae</taxon>
        <taxon>Cercidoideae</taxon>
        <taxon>Cercideae</taxon>
        <taxon>Bauhiniinae</taxon>
        <taxon>Bauhinia</taxon>
    </lineage>
</organism>
<evidence type="ECO:0000313" key="1">
    <source>
        <dbReference type="EMBL" id="KAI4355599.1"/>
    </source>
</evidence>
<sequence length="187" mass="20425">MASLKGVLCNFLIIFFAAMNGSVGAKRQFKVGDHLGWQEPGHNNTAFYSQWAAKNRFQIGDSLVFEYQNDTVLTVEKEDYYNCDSKDPITAFNNGRSIINLERAGPLYFISGTDNHCENGQRLIVEVMSPHPISKSPPFIFVPPEAFQAEAPSPAHGHSSGASLSVIPSSLFTPLSATFAIVLLLAS</sequence>
<proteinExistence type="predicted"/>
<keyword evidence="2" id="KW-1185">Reference proteome</keyword>
<protein>
    <submittedName>
        <fullName evidence="1">Uncharacterized protein</fullName>
    </submittedName>
</protein>
<dbReference type="EMBL" id="CM039427">
    <property type="protein sequence ID" value="KAI4355599.1"/>
    <property type="molecule type" value="Genomic_DNA"/>
</dbReference>
<accession>A0ACB9Q5P4</accession>
<comment type="caution">
    <text evidence="1">The sequence shown here is derived from an EMBL/GenBank/DDBJ whole genome shotgun (WGS) entry which is preliminary data.</text>
</comment>
<gene>
    <name evidence="1" type="ORF">L6164_004356</name>
</gene>
<dbReference type="Proteomes" id="UP000828941">
    <property type="component" value="Chromosome 2"/>
</dbReference>
<name>A0ACB9Q5P4_BAUVA</name>
<reference evidence="1 2" key="1">
    <citation type="journal article" date="2022" name="DNA Res.">
        <title>Chromosomal-level genome assembly of the orchid tree Bauhinia variegata (Leguminosae; Cercidoideae) supports the allotetraploid origin hypothesis of Bauhinia.</title>
        <authorList>
            <person name="Zhong Y."/>
            <person name="Chen Y."/>
            <person name="Zheng D."/>
            <person name="Pang J."/>
            <person name="Liu Y."/>
            <person name="Luo S."/>
            <person name="Meng S."/>
            <person name="Qian L."/>
            <person name="Wei D."/>
            <person name="Dai S."/>
            <person name="Zhou R."/>
        </authorList>
    </citation>
    <scope>NUCLEOTIDE SEQUENCE [LARGE SCALE GENOMIC DNA]</scope>
    <source>
        <strain evidence="1">BV-YZ2020</strain>
    </source>
</reference>